<reference evidence="15" key="1">
    <citation type="submission" date="2023-02" db="EMBL/GenBank/DDBJ databases">
        <title>Genome of toxic invasive species Heracleum sosnowskyi carries increased number of genes despite the absence of recent whole-genome duplications.</title>
        <authorList>
            <person name="Schelkunov M."/>
            <person name="Shtratnikova V."/>
            <person name="Makarenko M."/>
            <person name="Klepikova A."/>
            <person name="Omelchenko D."/>
            <person name="Novikova G."/>
            <person name="Obukhova E."/>
            <person name="Bogdanov V."/>
            <person name="Penin A."/>
            <person name="Logacheva M."/>
        </authorList>
    </citation>
    <scope>NUCLEOTIDE SEQUENCE</scope>
    <source>
        <strain evidence="15">Hsosn_3</strain>
        <tissue evidence="15">Leaf</tissue>
    </source>
</reference>
<evidence type="ECO:0000256" key="3">
    <source>
        <dbReference type="ARBA" id="ARBA00004496"/>
    </source>
</evidence>
<dbReference type="SMART" id="SM00213">
    <property type="entry name" value="UBQ"/>
    <property type="match status" value="1"/>
</dbReference>
<dbReference type="InterPro" id="IPR019956">
    <property type="entry name" value="Ubiquitin_dom"/>
</dbReference>
<feature type="domain" description="Ubiquitin-like" evidence="14">
    <location>
        <begin position="1"/>
        <end position="76"/>
    </location>
</feature>
<evidence type="ECO:0000313" key="16">
    <source>
        <dbReference type="Proteomes" id="UP001237642"/>
    </source>
</evidence>
<evidence type="ECO:0000259" key="14">
    <source>
        <dbReference type="PROSITE" id="PS50053"/>
    </source>
</evidence>
<dbReference type="InterPro" id="IPR001975">
    <property type="entry name" value="Ribosomal_eL40_dom"/>
</dbReference>
<dbReference type="InterPro" id="IPR038587">
    <property type="entry name" value="Ribosomal_eL40_sf"/>
</dbReference>
<dbReference type="InterPro" id="IPR011332">
    <property type="entry name" value="Ribosomal_zn-bd"/>
</dbReference>
<dbReference type="GO" id="GO:0005737">
    <property type="term" value="C:cytoplasm"/>
    <property type="evidence" value="ECO:0007669"/>
    <property type="project" value="UniProtKB-SubCell"/>
</dbReference>
<dbReference type="Proteomes" id="UP001237642">
    <property type="component" value="Unassembled WGS sequence"/>
</dbReference>
<reference evidence="15" key="2">
    <citation type="submission" date="2023-05" db="EMBL/GenBank/DDBJ databases">
        <authorList>
            <person name="Schelkunov M.I."/>
        </authorList>
    </citation>
    <scope>NUCLEOTIDE SEQUENCE</scope>
    <source>
        <strain evidence="15">Hsosn_3</strain>
        <tissue evidence="15">Leaf</tissue>
    </source>
</reference>
<dbReference type="EMBL" id="JAUIZM010000003">
    <property type="protein sequence ID" value="KAK1394597.1"/>
    <property type="molecule type" value="Genomic_DNA"/>
</dbReference>
<dbReference type="InterPro" id="IPR000626">
    <property type="entry name" value="Ubiquitin-like_dom"/>
</dbReference>
<dbReference type="SUPFAM" id="SSF57829">
    <property type="entry name" value="Zn-binding ribosomal proteins"/>
    <property type="match status" value="1"/>
</dbReference>
<proteinExistence type="inferred from homology"/>
<keyword evidence="9 15" id="KW-0689">Ribosomal protein</keyword>
<dbReference type="Gene3D" id="4.10.1060.50">
    <property type="match status" value="1"/>
</dbReference>
<dbReference type="Gene3D" id="3.10.20.90">
    <property type="entry name" value="Phosphatidylinositol 3-kinase Catalytic Subunit, Chain A, domain 1"/>
    <property type="match status" value="1"/>
</dbReference>
<dbReference type="PANTHER" id="PTHR10666">
    <property type="entry name" value="UBIQUITIN"/>
    <property type="match status" value="1"/>
</dbReference>
<evidence type="ECO:0000256" key="11">
    <source>
        <dbReference type="ARBA" id="ARBA00023274"/>
    </source>
</evidence>
<dbReference type="AlphaFoldDB" id="A0AAD8IYW2"/>
<evidence type="ECO:0000256" key="12">
    <source>
        <dbReference type="ARBA" id="ARBA00035124"/>
    </source>
</evidence>
<dbReference type="Pfam" id="PF00240">
    <property type="entry name" value="ubiquitin"/>
    <property type="match status" value="1"/>
</dbReference>
<keyword evidence="7" id="KW-1017">Isopeptide bond</keyword>
<comment type="function">
    <text evidence="1">Component of the 60S subunit of the ribosome.</text>
</comment>
<dbReference type="PROSITE" id="PS50053">
    <property type="entry name" value="UBIQUITIN_2"/>
    <property type="match status" value="1"/>
</dbReference>
<evidence type="ECO:0000256" key="5">
    <source>
        <dbReference type="ARBA" id="ARBA00010570"/>
    </source>
</evidence>
<comment type="subunit">
    <text evidence="12">Part of the 60S ribosomal subunit.</text>
</comment>
<comment type="caution">
    <text evidence="15">The sequence shown here is derived from an EMBL/GenBank/DDBJ whole genome shotgun (WGS) entry which is preliminary data.</text>
</comment>
<comment type="similarity">
    <text evidence="4">In the N-terminal section; belongs to the ubiquitin family.</text>
</comment>
<feature type="region of interest" description="Disordered" evidence="13">
    <location>
        <begin position="122"/>
        <end position="141"/>
    </location>
</feature>
<dbReference type="GO" id="GO:0005634">
    <property type="term" value="C:nucleus"/>
    <property type="evidence" value="ECO:0007669"/>
    <property type="project" value="UniProtKB-SubCell"/>
</dbReference>
<gene>
    <name evidence="15" type="ORF">POM88_013653</name>
</gene>
<dbReference type="InterPro" id="IPR029071">
    <property type="entry name" value="Ubiquitin-like_domsf"/>
</dbReference>
<sequence length="141" mass="15960">MQIFVKNLVGNTLTLEVETSDTIQHLKSLVHQKDGVPVDNQRLMFAGKQLHDQLAVADYHISKEATLHLASRLVGGKGNTQHYRNTEPKLVELAKSFNQFKLICRNCYARLHIRAKNCRKKKCGHSNQLRPKSILDSKGST</sequence>
<accession>A0AAD8IYW2</accession>
<evidence type="ECO:0000256" key="7">
    <source>
        <dbReference type="ARBA" id="ARBA00022499"/>
    </source>
</evidence>
<keyword evidence="8" id="KW-0832">Ubl conjugation</keyword>
<evidence type="ECO:0000256" key="8">
    <source>
        <dbReference type="ARBA" id="ARBA00022843"/>
    </source>
</evidence>
<evidence type="ECO:0000313" key="15">
    <source>
        <dbReference type="EMBL" id="KAK1394597.1"/>
    </source>
</evidence>
<dbReference type="GO" id="GO:0003729">
    <property type="term" value="F:mRNA binding"/>
    <property type="evidence" value="ECO:0007669"/>
    <property type="project" value="UniProtKB-ARBA"/>
</dbReference>
<evidence type="ECO:0000256" key="1">
    <source>
        <dbReference type="ARBA" id="ARBA00002241"/>
    </source>
</evidence>
<keyword evidence="16" id="KW-1185">Reference proteome</keyword>
<comment type="similarity">
    <text evidence="5">In the C-terminal section; belongs to the eukaryotic ribosomal protein eL40 family.</text>
</comment>
<evidence type="ECO:0000256" key="13">
    <source>
        <dbReference type="SAM" id="MobiDB-lite"/>
    </source>
</evidence>
<evidence type="ECO:0000256" key="10">
    <source>
        <dbReference type="ARBA" id="ARBA00023242"/>
    </source>
</evidence>
<protein>
    <submittedName>
        <fullName evidence="15">Ubiquitin-60S ribosomal protein L40</fullName>
    </submittedName>
</protein>
<dbReference type="GO" id="GO:0006412">
    <property type="term" value="P:translation"/>
    <property type="evidence" value="ECO:0007669"/>
    <property type="project" value="InterPro"/>
</dbReference>
<dbReference type="SMART" id="SM01377">
    <property type="entry name" value="Ribosomal_L40e"/>
    <property type="match status" value="1"/>
</dbReference>
<keyword evidence="11" id="KW-0687">Ribonucleoprotein</keyword>
<keyword evidence="6" id="KW-0963">Cytoplasm</keyword>
<evidence type="ECO:0000256" key="6">
    <source>
        <dbReference type="ARBA" id="ARBA00022490"/>
    </source>
</evidence>
<evidence type="ECO:0000256" key="9">
    <source>
        <dbReference type="ARBA" id="ARBA00022980"/>
    </source>
</evidence>
<dbReference type="Pfam" id="PF01020">
    <property type="entry name" value="Ribosomal_L40e"/>
    <property type="match status" value="1"/>
</dbReference>
<dbReference type="FunFam" id="3.10.20.90:FF:000160">
    <property type="entry name" value="Polyubiquitin-C"/>
    <property type="match status" value="1"/>
</dbReference>
<organism evidence="15 16">
    <name type="scientific">Heracleum sosnowskyi</name>
    <dbReference type="NCBI Taxonomy" id="360622"/>
    <lineage>
        <taxon>Eukaryota</taxon>
        <taxon>Viridiplantae</taxon>
        <taxon>Streptophyta</taxon>
        <taxon>Embryophyta</taxon>
        <taxon>Tracheophyta</taxon>
        <taxon>Spermatophyta</taxon>
        <taxon>Magnoliopsida</taxon>
        <taxon>eudicotyledons</taxon>
        <taxon>Gunneridae</taxon>
        <taxon>Pentapetalae</taxon>
        <taxon>asterids</taxon>
        <taxon>campanulids</taxon>
        <taxon>Apiales</taxon>
        <taxon>Apiaceae</taxon>
        <taxon>Apioideae</taxon>
        <taxon>apioid superclade</taxon>
        <taxon>Tordylieae</taxon>
        <taxon>Tordyliinae</taxon>
        <taxon>Heracleum</taxon>
    </lineage>
</organism>
<evidence type="ECO:0000256" key="4">
    <source>
        <dbReference type="ARBA" id="ARBA00008373"/>
    </source>
</evidence>
<dbReference type="InterPro" id="IPR050158">
    <property type="entry name" value="Ubiquitin_ubiquitin-like"/>
</dbReference>
<dbReference type="GO" id="GO:0003735">
    <property type="term" value="F:structural constituent of ribosome"/>
    <property type="evidence" value="ECO:0007669"/>
    <property type="project" value="InterPro"/>
</dbReference>
<keyword evidence="10" id="KW-0539">Nucleus</keyword>
<dbReference type="SUPFAM" id="SSF54236">
    <property type="entry name" value="Ubiquitin-like"/>
    <property type="match status" value="1"/>
</dbReference>
<dbReference type="PRINTS" id="PR00348">
    <property type="entry name" value="UBIQUITIN"/>
</dbReference>
<name>A0AAD8IYW2_9APIA</name>
<evidence type="ECO:0000256" key="2">
    <source>
        <dbReference type="ARBA" id="ARBA00004123"/>
    </source>
</evidence>
<dbReference type="FunFam" id="4.10.1060.50:FF:000001">
    <property type="entry name" value="ubiquitin-60S ribosomal protein L40"/>
    <property type="match status" value="1"/>
</dbReference>
<dbReference type="GO" id="GO:0005840">
    <property type="term" value="C:ribosome"/>
    <property type="evidence" value="ECO:0007669"/>
    <property type="project" value="UniProtKB-KW"/>
</dbReference>
<dbReference type="GO" id="GO:1990904">
    <property type="term" value="C:ribonucleoprotein complex"/>
    <property type="evidence" value="ECO:0007669"/>
    <property type="project" value="UniProtKB-KW"/>
</dbReference>
<comment type="subcellular location">
    <subcellularLocation>
        <location evidence="3">Cytoplasm</location>
    </subcellularLocation>
    <subcellularLocation>
        <location evidence="2">Nucleus</location>
    </subcellularLocation>
</comment>